<dbReference type="EMBL" id="JANBUO010000413">
    <property type="protein sequence ID" value="KAJ2804323.1"/>
    <property type="molecule type" value="Genomic_DNA"/>
</dbReference>
<keyword evidence="3" id="KW-1185">Reference proteome</keyword>
<feature type="transmembrane region" description="Helical" evidence="1">
    <location>
        <begin position="391"/>
        <end position="411"/>
    </location>
</feature>
<evidence type="ECO:0000256" key="1">
    <source>
        <dbReference type="SAM" id="Phobius"/>
    </source>
</evidence>
<dbReference type="Proteomes" id="UP001140094">
    <property type="component" value="Unassembled WGS sequence"/>
</dbReference>
<name>A0A9W8LUK1_9FUNG</name>
<keyword evidence="1" id="KW-0812">Transmembrane</keyword>
<sequence length="497" mass="55821">MNGPVYKTVDYYTIGTQHVAQTQLEQQQQENVDNSYVRDTSKRRESLALSVAKTSRNYYEQFKRSFVHNIVRWFTITTVIPSPTLSESIFDNICKYNEPEHIMSSSTTHCDFCSSAGSITASAQNNSSMGNICCRDSSHFDCHSLGARQTGLRRWYSSIARLIAKPSLPAIGVAAARLPQNHRLRRSHTAPVLSRQDMGLCNCVFKRPQPAVTPDENGADNIVELSSETALSPSQQKTLAATYKQPRIPGPIHHAAIHQVQRSCSVKERADTNSSTRPDSIASAELPDKIQEIFGHALYDYRGQTVPQPHRVSIYACANYSSNGSGTSSEYSDESARIVNIKGVEKFSSLEEGNWAAIVGSCRSDREAAFQNRQLLESEYSHMRAYRISRLFVYPLAYVIVWIPSLVYYIISTYVYYTAFESPNTVGSHHRRSVDMSSLPAHWTLGKNANHAWPYYRHASSDVWGSSQLYWLAIIQALHLLNGAIDALLFWLTESHC</sequence>
<reference evidence="2" key="1">
    <citation type="submission" date="2022-07" db="EMBL/GenBank/DDBJ databases">
        <title>Phylogenomic reconstructions and comparative analyses of Kickxellomycotina fungi.</title>
        <authorList>
            <person name="Reynolds N.K."/>
            <person name="Stajich J.E."/>
            <person name="Barry K."/>
            <person name="Grigoriev I.V."/>
            <person name="Crous P."/>
            <person name="Smith M.E."/>
        </authorList>
    </citation>
    <scope>NUCLEOTIDE SEQUENCE</scope>
    <source>
        <strain evidence="2">NRRL 1565</strain>
    </source>
</reference>
<proteinExistence type="predicted"/>
<keyword evidence="1" id="KW-0472">Membrane</keyword>
<dbReference type="OrthoDB" id="5592134at2759"/>
<evidence type="ECO:0000313" key="3">
    <source>
        <dbReference type="Proteomes" id="UP001140094"/>
    </source>
</evidence>
<feature type="transmembrane region" description="Helical" evidence="1">
    <location>
        <begin position="469"/>
        <end position="492"/>
    </location>
</feature>
<organism evidence="2 3">
    <name type="scientific">Coemansia guatemalensis</name>
    <dbReference type="NCBI Taxonomy" id="2761395"/>
    <lineage>
        <taxon>Eukaryota</taxon>
        <taxon>Fungi</taxon>
        <taxon>Fungi incertae sedis</taxon>
        <taxon>Zoopagomycota</taxon>
        <taxon>Kickxellomycotina</taxon>
        <taxon>Kickxellomycetes</taxon>
        <taxon>Kickxellales</taxon>
        <taxon>Kickxellaceae</taxon>
        <taxon>Coemansia</taxon>
    </lineage>
</organism>
<keyword evidence="1" id="KW-1133">Transmembrane helix</keyword>
<dbReference type="AlphaFoldDB" id="A0A9W8LUK1"/>
<evidence type="ECO:0000313" key="2">
    <source>
        <dbReference type="EMBL" id="KAJ2804323.1"/>
    </source>
</evidence>
<comment type="caution">
    <text evidence="2">The sequence shown here is derived from an EMBL/GenBank/DDBJ whole genome shotgun (WGS) entry which is preliminary data.</text>
</comment>
<protein>
    <submittedName>
        <fullName evidence="2">Uncharacterized protein</fullName>
    </submittedName>
</protein>
<accession>A0A9W8LUK1</accession>
<gene>
    <name evidence="2" type="ORF">H4R20_002552</name>
</gene>